<organism evidence="1 2">
    <name type="scientific">Streptomyces purpureus</name>
    <dbReference type="NCBI Taxonomy" id="1951"/>
    <lineage>
        <taxon>Bacteria</taxon>
        <taxon>Bacillati</taxon>
        <taxon>Actinomycetota</taxon>
        <taxon>Actinomycetes</taxon>
        <taxon>Kitasatosporales</taxon>
        <taxon>Streptomycetaceae</taxon>
        <taxon>Streptomyces</taxon>
    </lineage>
</organism>
<name>A0A918H1V8_9ACTN</name>
<proteinExistence type="predicted"/>
<dbReference type="EMBL" id="BMQQ01000006">
    <property type="protein sequence ID" value="GGT28247.1"/>
    <property type="molecule type" value="Genomic_DNA"/>
</dbReference>
<dbReference type="AlphaFoldDB" id="A0A918H1V8"/>
<comment type="caution">
    <text evidence="1">The sequence shown here is derived from an EMBL/GenBank/DDBJ whole genome shotgun (WGS) entry which is preliminary data.</text>
</comment>
<evidence type="ECO:0000313" key="1">
    <source>
        <dbReference type="EMBL" id="GGT28247.1"/>
    </source>
</evidence>
<protein>
    <submittedName>
        <fullName evidence="1">Uncharacterized protein</fullName>
    </submittedName>
</protein>
<accession>A0A918H1V8</accession>
<reference evidence="1" key="1">
    <citation type="journal article" date="2014" name="Int. J. Syst. Evol. Microbiol.">
        <title>Complete genome sequence of Corynebacterium casei LMG S-19264T (=DSM 44701T), isolated from a smear-ripened cheese.</title>
        <authorList>
            <consortium name="US DOE Joint Genome Institute (JGI-PGF)"/>
            <person name="Walter F."/>
            <person name="Albersmeier A."/>
            <person name="Kalinowski J."/>
            <person name="Ruckert C."/>
        </authorList>
    </citation>
    <scope>NUCLEOTIDE SEQUENCE</scope>
    <source>
        <strain evidence="1">JCM 3172</strain>
    </source>
</reference>
<sequence length="255" mass="28166">MAYLHGGKDQDELVMEYFRAREYNNEQWKQLIGEASPSFVNYVAGRNVTRMNHFVDPSTGLQPGTAHLFAAANGHLVKGNPGGTDVNRGDVAGWGGDIITFYAEWRRDSDANASGYTFVKNRLGKINVVSTFGLADLIEDADGFNIAMAVKGGLSVQQAVRDYYTTGELTKGGHLRRFRNYYNDRFKGSQASAIEIIREMLTDAGDGIIVGGRLYLIEMQIDGGSKLLPSMLPYNRLTEFCKGFAELLQEKAGQE</sequence>
<gene>
    <name evidence="1" type="ORF">GCM10014713_22320</name>
</gene>
<dbReference type="RefSeq" id="WP_189201376.1">
    <property type="nucleotide sequence ID" value="NZ_BMQQ01000006.1"/>
</dbReference>
<evidence type="ECO:0000313" key="2">
    <source>
        <dbReference type="Proteomes" id="UP000619486"/>
    </source>
</evidence>
<keyword evidence="2" id="KW-1185">Reference proteome</keyword>
<dbReference type="Proteomes" id="UP000619486">
    <property type="component" value="Unassembled WGS sequence"/>
</dbReference>
<reference evidence="1" key="2">
    <citation type="submission" date="2020-09" db="EMBL/GenBank/DDBJ databases">
        <authorList>
            <person name="Sun Q."/>
            <person name="Ohkuma M."/>
        </authorList>
    </citation>
    <scope>NUCLEOTIDE SEQUENCE</scope>
    <source>
        <strain evidence="1">JCM 3172</strain>
    </source>
</reference>